<gene>
    <name evidence="1" type="ORF">LTRI10_LOCUS23484</name>
</gene>
<reference evidence="1 2" key="1">
    <citation type="submission" date="2024-04" db="EMBL/GenBank/DDBJ databases">
        <authorList>
            <person name="Fracassetti M."/>
        </authorList>
    </citation>
    <scope>NUCLEOTIDE SEQUENCE [LARGE SCALE GENOMIC DNA]</scope>
</reference>
<evidence type="ECO:0000313" key="1">
    <source>
        <dbReference type="EMBL" id="CAL1382144.1"/>
    </source>
</evidence>
<proteinExistence type="predicted"/>
<organism evidence="1 2">
    <name type="scientific">Linum trigynum</name>
    <dbReference type="NCBI Taxonomy" id="586398"/>
    <lineage>
        <taxon>Eukaryota</taxon>
        <taxon>Viridiplantae</taxon>
        <taxon>Streptophyta</taxon>
        <taxon>Embryophyta</taxon>
        <taxon>Tracheophyta</taxon>
        <taxon>Spermatophyta</taxon>
        <taxon>Magnoliopsida</taxon>
        <taxon>eudicotyledons</taxon>
        <taxon>Gunneridae</taxon>
        <taxon>Pentapetalae</taxon>
        <taxon>rosids</taxon>
        <taxon>fabids</taxon>
        <taxon>Malpighiales</taxon>
        <taxon>Linaceae</taxon>
        <taxon>Linum</taxon>
    </lineage>
</organism>
<dbReference type="Proteomes" id="UP001497516">
    <property type="component" value="Chromosome 4"/>
</dbReference>
<accession>A0AAV2E8E5</accession>
<dbReference type="AlphaFoldDB" id="A0AAV2E8E5"/>
<name>A0AAV2E8E5_9ROSI</name>
<dbReference type="EMBL" id="OZ034817">
    <property type="protein sequence ID" value="CAL1382144.1"/>
    <property type="molecule type" value="Genomic_DNA"/>
</dbReference>
<keyword evidence="2" id="KW-1185">Reference proteome</keyword>
<sequence length="174" mass="19621">MSCLRSSSSPPQSNGLCHSYPQRRSPFPFGSDNSVEIEDLVMFVVDEHNKMQSEGLHRKWSTAFPPSPISFLSPSNPCFCRPPIPLLLNYTPKISLKLIFMNPTLIDLLCLHHQSSKVVHSSASKPHHVASLLSRSQGDPASEELLWWMALRFVGGKEETELRFVEGLLSWTYL</sequence>
<protein>
    <submittedName>
        <fullName evidence="1">Uncharacterized protein</fullName>
    </submittedName>
</protein>
<evidence type="ECO:0000313" key="2">
    <source>
        <dbReference type="Proteomes" id="UP001497516"/>
    </source>
</evidence>